<evidence type="ECO:0000259" key="7">
    <source>
        <dbReference type="Pfam" id="PF20684"/>
    </source>
</evidence>
<keyword evidence="9" id="KW-1185">Reference proteome</keyword>
<sequence length="260" mass="28919">MTTAAEIDAYDIQTHQSTIAVWILTSFAGVFLAIRLYVRRSRIGALLWDDYLLALAYILLLAGAALVSVSFASDIAVDDGKSHFFFYHQLSSSILTLATTWSKCAFALTLWRLAQKVGARIFLVFLIISSHLLVAVSVLGIYIPACGDPKTPVRPYYAGGCYKESVVRTLFIAPIVYGGVMDVLLSIFPWFIVRKLQLKRQEKLGVAVAMGLGMLTGMIVILRCFLQYKQLVGRFGEYQLLRSIPTFEQEVKTNVAIVSF</sequence>
<keyword evidence="3 6" id="KW-1133">Transmembrane helix</keyword>
<comment type="similarity">
    <text evidence="5">Belongs to the SAT4 family.</text>
</comment>
<feature type="transmembrane region" description="Helical" evidence="6">
    <location>
        <begin position="121"/>
        <end position="145"/>
    </location>
</feature>
<evidence type="ECO:0000256" key="6">
    <source>
        <dbReference type="SAM" id="Phobius"/>
    </source>
</evidence>
<reference evidence="8" key="1">
    <citation type="submission" date="2021-03" db="EMBL/GenBank/DDBJ databases">
        <title>Revisited historic fungal species revealed as producer of novel bioactive compounds through whole genome sequencing and comparative genomics.</title>
        <authorList>
            <person name="Vignolle G.A."/>
            <person name="Hochenegger N."/>
            <person name="Mach R.L."/>
            <person name="Mach-Aigner A.R."/>
            <person name="Javad Rahimi M."/>
            <person name="Salim K.A."/>
            <person name="Chan C.M."/>
            <person name="Lim L.B.L."/>
            <person name="Cai F."/>
            <person name="Druzhinina I.S."/>
            <person name="U'Ren J.M."/>
            <person name="Derntl C."/>
        </authorList>
    </citation>
    <scope>NUCLEOTIDE SEQUENCE</scope>
    <source>
        <strain evidence="8">TUCIM 5799</strain>
    </source>
</reference>
<dbReference type="PANTHER" id="PTHR33048:SF42">
    <property type="entry name" value="INTEGRAL MEMBRANE PROTEIN"/>
    <property type="match status" value="1"/>
</dbReference>
<dbReference type="InterPro" id="IPR052337">
    <property type="entry name" value="SAT4-like"/>
</dbReference>
<feature type="transmembrane region" description="Helical" evidence="6">
    <location>
        <begin position="93"/>
        <end position="114"/>
    </location>
</feature>
<evidence type="ECO:0000256" key="5">
    <source>
        <dbReference type="ARBA" id="ARBA00038359"/>
    </source>
</evidence>
<evidence type="ECO:0000256" key="3">
    <source>
        <dbReference type="ARBA" id="ARBA00022989"/>
    </source>
</evidence>
<dbReference type="GO" id="GO:0016020">
    <property type="term" value="C:membrane"/>
    <property type="evidence" value="ECO:0007669"/>
    <property type="project" value="UniProtKB-SubCell"/>
</dbReference>
<organism evidence="8 9">
    <name type="scientific">Neoarthrinium moseri</name>
    <dbReference type="NCBI Taxonomy" id="1658444"/>
    <lineage>
        <taxon>Eukaryota</taxon>
        <taxon>Fungi</taxon>
        <taxon>Dikarya</taxon>
        <taxon>Ascomycota</taxon>
        <taxon>Pezizomycotina</taxon>
        <taxon>Sordariomycetes</taxon>
        <taxon>Xylariomycetidae</taxon>
        <taxon>Amphisphaeriales</taxon>
        <taxon>Apiosporaceae</taxon>
        <taxon>Neoarthrinium</taxon>
    </lineage>
</organism>
<comment type="subcellular location">
    <subcellularLocation>
        <location evidence="1">Membrane</location>
        <topology evidence="1">Multi-pass membrane protein</topology>
    </subcellularLocation>
</comment>
<evidence type="ECO:0000313" key="9">
    <source>
        <dbReference type="Proteomes" id="UP000829685"/>
    </source>
</evidence>
<feature type="transmembrane region" description="Helical" evidence="6">
    <location>
        <begin position="165"/>
        <end position="192"/>
    </location>
</feature>
<feature type="transmembrane region" description="Helical" evidence="6">
    <location>
        <begin position="50"/>
        <end position="73"/>
    </location>
</feature>
<gene>
    <name evidence="8" type="ORF">JX265_010798</name>
</gene>
<keyword evidence="4 6" id="KW-0472">Membrane</keyword>
<evidence type="ECO:0000256" key="1">
    <source>
        <dbReference type="ARBA" id="ARBA00004141"/>
    </source>
</evidence>
<feature type="domain" description="Rhodopsin" evidence="7">
    <location>
        <begin position="34"/>
        <end position="225"/>
    </location>
</feature>
<evidence type="ECO:0000256" key="2">
    <source>
        <dbReference type="ARBA" id="ARBA00022692"/>
    </source>
</evidence>
<dbReference type="AlphaFoldDB" id="A0A9P9WDL5"/>
<dbReference type="Pfam" id="PF20684">
    <property type="entry name" value="Fung_rhodopsin"/>
    <property type="match status" value="1"/>
</dbReference>
<accession>A0A9P9WDL5</accession>
<name>A0A9P9WDL5_9PEZI</name>
<dbReference type="PANTHER" id="PTHR33048">
    <property type="entry name" value="PTH11-LIKE INTEGRAL MEMBRANE PROTEIN (AFU_ORTHOLOGUE AFUA_5G11245)"/>
    <property type="match status" value="1"/>
</dbReference>
<proteinExistence type="inferred from homology"/>
<dbReference type="InterPro" id="IPR049326">
    <property type="entry name" value="Rhodopsin_dom_fungi"/>
</dbReference>
<protein>
    <recommendedName>
        <fullName evidence="7">Rhodopsin domain-containing protein</fullName>
    </recommendedName>
</protein>
<comment type="caution">
    <text evidence="8">The sequence shown here is derived from an EMBL/GenBank/DDBJ whole genome shotgun (WGS) entry which is preliminary data.</text>
</comment>
<dbReference type="EMBL" id="JAFIMR010000037">
    <property type="protein sequence ID" value="KAI1858130.1"/>
    <property type="molecule type" value="Genomic_DNA"/>
</dbReference>
<keyword evidence="2 6" id="KW-0812">Transmembrane</keyword>
<feature type="transmembrane region" description="Helical" evidence="6">
    <location>
        <begin position="204"/>
        <end position="228"/>
    </location>
</feature>
<evidence type="ECO:0000313" key="8">
    <source>
        <dbReference type="EMBL" id="KAI1858130.1"/>
    </source>
</evidence>
<dbReference type="Proteomes" id="UP000829685">
    <property type="component" value="Unassembled WGS sequence"/>
</dbReference>
<evidence type="ECO:0000256" key="4">
    <source>
        <dbReference type="ARBA" id="ARBA00023136"/>
    </source>
</evidence>
<feature type="transmembrane region" description="Helical" evidence="6">
    <location>
        <begin position="19"/>
        <end position="38"/>
    </location>
</feature>